<dbReference type="PANTHER" id="PTHR20914">
    <property type="entry name" value="LY6/PLAUR DOMAIN-CONTAINING PROTEIN 8"/>
    <property type="match status" value="1"/>
</dbReference>
<evidence type="ECO:0000313" key="7">
    <source>
        <dbReference type="RefSeq" id="XP_033818538.1"/>
    </source>
</evidence>
<proteinExistence type="predicted"/>
<dbReference type="AlphaFoldDB" id="A0A6P8SIG0"/>
<evidence type="ECO:0000313" key="6">
    <source>
        <dbReference type="RefSeq" id="XP_033818537.1"/>
    </source>
</evidence>
<evidence type="ECO:0000313" key="5">
    <source>
        <dbReference type="Proteomes" id="UP000515159"/>
    </source>
</evidence>
<keyword evidence="5" id="KW-1185">Reference proteome</keyword>
<dbReference type="OrthoDB" id="9907178at2759"/>
<dbReference type="GO" id="GO:0019834">
    <property type="term" value="F:phospholipase A2 inhibitor activity"/>
    <property type="evidence" value="ECO:0007669"/>
    <property type="project" value="UniProtKB-KW"/>
</dbReference>
<name>A0A6P8SIG0_GEOSA</name>
<dbReference type="KEGG" id="gsh:117368901"/>
<dbReference type="InterPro" id="IPR045860">
    <property type="entry name" value="Snake_toxin-like_sf"/>
</dbReference>
<comment type="subcellular location">
    <subcellularLocation>
        <location evidence="1">Secreted</location>
    </subcellularLocation>
</comment>
<dbReference type="InterPro" id="IPR016054">
    <property type="entry name" value="LY6_UPA_recep-like"/>
</dbReference>
<evidence type="ECO:0000256" key="1">
    <source>
        <dbReference type="ARBA" id="ARBA00004613"/>
    </source>
</evidence>
<keyword evidence="3" id="KW-0732">Signal</keyword>
<feature type="chain" id="PRO_5044654227" evidence="3">
    <location>
        <begin position="21"/>
        <end position="203"/>
    </location>
</feature>
<dbReference type="PANTHER" id="PTHR20914:SF9">
    <property type="entry name" value="COILED, ISOFORM A"/>
    <property type="match status" value="1"/>
</dbReference>
<dbReference type="RefSeq" id="XP_033818538.1">
    <property type="nucleotide sequence ID" value="XM_033962647.1"/>
</dbReference>
<keyword evidence="2" id="KW-0964">Secreted</keyword>
<dbReference type="InterPro" id="IPR050918">
    <property type="entry name" value="CNF-like_PLA2_Inhibitor"/>
</dbReference>
<feature type="domain" description="UPAR/Ly6" evidence="4">
    <location>
        <begin position="118"/>
        <end position="181"/>
    </location>
</feature>
<feature type="signal peptide" evidence="3">
    <location>
        <begin position="1"/>
        <end position="20"/>
    </location>
</feature>
<dbReference type="SUPFAM" id="SSF57302">
    <property type="entry name" value="Snake toxin-like"/>
    <property type="match status" value="2"/>
</dbReference>
<dbReference type="RefSeq" id="XP_033818539.1">
    <property type="nucleotide sequence ID" value="XM_033962648.1"/>
</dbReference>
<gene>
    <name evidence="6 7 8" type="primary">LOC117368901</name>
</gene>
<dbReference type="RefSeq" id="XP_033818537.1">
    <property type="nucleotide sequence ID" value="XM_033962646.1"/>
</dbReference>
<feature type="domain" description="UPAR/Ly6" evidence="4">
    <location>
        <begin position="20"/>
        <end position="105"/>
    </location>
</feature>
<dbReference type="Pfam" id="PF00021">
    <property type="entry name" value="UPAR_LY6"/>
    <property type="match status" value="2"/>
</dbReference>
<keyword evidence="6 7" id="KW-0593">Phospholipase A2 inhibitor</keyword>
<dbReference type="GeneID" id="117368901"/>
<dbReference type="GO" id="GO:0005576">
    <property type="term" value="C:extracellular region"/>
    <property type="evidence" value="ECO:0007669"/>
    <property type="project" value="UniProtKB-SubCell"/>
</dbReference>
<dbReference type="Gene3D" id="2.10.60.10">
    <property type="entry name" value="CD59"/>
    <property type="match status" value="2"/>
</dbReference>
<protein>
    <submittedName>
        <fullName evidence="6 7">Phospholipase A2 inhibitor and Ly6/PLAUR domain-containing protein-like isoform X1</fullName>
    </submittedName>
</protein>
<evidence type="ECO:0000259" key="4">
    <source>
        <dbReference type="Pfam" id="PF00021"/>
    </source>
</evidence>
<dbReference type="Proteomes" id="UP000515159">
    <property type="component" value="Chromosome 11"/>
</dbReference>
<accession>A0A6P8SIG0</accession>
<evidence type="ECO:0000313" key="8">
    <source>
        <dbReference type="RefSeq" id="XP_033818539.1"/>
    </source>
</evidence>
<evidence type="ECO:0000256" key="3">
    <source>
        <dbReference type="SAM" id="SignalP"/>
    </source>
</evidence>
<reference evidence="6 7" key="1">
    <citation type="submission" date="2025-04" db="UniProtKB">
        <authorList>
            <consortium name="RefSeq"/>
        </authorList>
    </citation>
    <scope>IDENTIFICATION</scope>
</reference>
<sequence>MDAFFISVWILAAVINTGTSLTCTMCMSLNGANCVSTENETCKSTVTTCETVMLEFKIKENVTTALVRSCTRFPFDCKVPYRSFSGETFSFMFQVKCCDSDNCNTDVLSFPPRNSTKNGVQCPVCPVAVDATQCHSNGRNMECTGEETQCLFFAGKMLHPAGKFLQLAFRGCVHSDTCKEKIPPYPESRLEEGSTFQCSPGTT</sequence>
<organism evidence="5 8">
    <name type="scientific">Geotrypetes seraphini</name>
    <name type="common">Gaboon caecilian</name>
    <name type="synonym">Caecilia seraphini</name>
    <dbReference type="NCBI Taxonomy" id="260995"/>
    <lineage>
        <taxon>Eukaryota</taxon>
        <taxon>Metazoa</taxon>
        <taxon>Chordata</taxon>
        <taxon>Craniata</taxon>
        <taxon>Vertebrata</taxon>
        <taxon>Euteleostomi</taxon>
        <taxon>Amphibia</taxon>
        <taxon>Gymnophiona</taxon>
        <taxon>Geotrypetes</taxon>
    </lineage>
</organism>
<evidence type="ECO:0000256" key="2">
    <source>
        <dbReference type="ARBA" id="ARBA00022525"/>
    </source>
</evidence>